<keyword evidence="3" id="KW-0472">Membrane</keyword>
<evidence type="ECO:0000313" key="5">
    <source>
        <dbReference type="Proteomes" id="UP000238634"/>
    </source>
</evidence>
<keyword evidence="5" id="KW-1185">Reference proteome</keyword>
<feature type="region of interest" description="Disordered" evidence="2">
    <location>
        <begin position="1"/>
        <end position="86"/>
    </location>
</feature>
<evidence type="ECO:0000256" key="3">
    <source>
        <dbReference type="SAM" id="Phobius"/>
    </source>
</evidence>
<protein>
    <submittedName>
        <fullName evidence="4">Uncharacterized protein</fullName>
    </submittedName>
</protein>
<feature type="transmembrane region" description="Helical" evidence="3">
    <location>
        <begin position="280"/>
        <end position="300"/>
    </location>
</feature>
<feature type="compositionally biased region" description="Basic and acidic residues" evidence="2">
    <location>
        <begin position="22"/>
        <end position="36"/>
    </location>
</feature>
<evidence type="ECO:0000256" key="2">
    <source>
        <dbReference type="SAM" id="MobiDB-lite"/>
    </source>
</evidence>
<organism evidence="4 5">
    <name type="scientific">Phormidesmis priestleyi ULC007</name>
    <dbReference type="NCBI Taxonomy" id="1920490"/>
    <lineage>
        <taxon>Bacteria</taxon>
        <taxon>Bacillati</taxon>
        <taxon>Cyanobacteriota</taxon>
        <taxon>Cyanophyceae</taxon>
        <taxon>Leptolyngbyales</taxon>
        <taxon>Leptolyngbyaceae</taxon>
        <taxon>Phormidesmis</taxon>
    </lineage>
</organism>
<dbReference type="EMBL" id="PVWG01000024">
    <property type="protein sequence ID" value="PSB17733.1"/>
    <property type="molecule type" value="Genomic_DNA"/>
</dbReference>
<sequence>MRELKSESQIQPDQGEPGVKSSESKENSSDLDRAEADSSALADLTTPVQEAAPARKRRATTPKTVAKTKQQTSLKAKQATPNQVKSIWEPTQPSIVARFQILEQELRQLKTQADQINQQSIEIQSEMQELRTIAHTAHPQAPAVTKQTPSPPASGQSAELNIPPFLRDRRASKTEPVAAATPSNDSTVIASADQLVAMQPKIASTNSSETPPRFSTSPRPQMAVPRRRTLRYYWKRLQPRLQLPQRPGVIALDAVIWTLTATGLRIGLTLLTKSLPFLNLPIFLLLFCPAVLAGYLAFCVPKSSPVLIYRLLLLTLGLLIGGKL</sequence>
<dbReference type="OrthoDB" id="10000862at2"/>
<dbReference type="Proteomes" id="UP000238634">
    <property type="component" value="Unassembled WGS sequence"/>
</dbReference>
<dbReference type="AlphaFoldDB" id="A0A2T1DBA6"/>
<name>A0A2T1DBA6_9CYAN</name>
<proteinExistence type="predicted"/>
<feature type="transmembrane region" description="Helical" evidence="3">
    <location>
        <begin position="307"/>
        <end position="322"/>
    </location>
</feature>
<feature type="coiled-coil region" evidence="1">
    <location>
        <begin position="99"/>
        <end position="126"/>
    </location>
</feature>
<keyword evidence="1" id="KW-0175">Coiled coil</keyword>
<feature type="compositionally biased region" description="Low complexity" evidence="2">
    <location>
        <begin position="61"/>
        <end position="72"/>
    </location>
</feature>
<keyword evidence="3" id="KW-1133">Transmembrane helix</keyword>
<reference evidence="4 5" key="1">
    <citation type="submission" date="2018-02" db="EMBL/GenBank/DDBJ databases">
        <authorList>
            <person name="Cohen D.B."/>
            <person name="Kent A.D."/>
        </authorList>
    </citation>
    <scope>NUCLEOTIDE SEQUENCE [LARGE SCALE GENOMIC DNA]</scope>
    <source>
        <strain evidence="4 5">ULC007</strain>
    </source>
</reference>
<evidence type="ECO:0000313" key="4">
    <source>
        <dbReference type="EMBL" id="PSB17733.1"/>
    </source>
</evidence>
<dbReference type="RefSeq" id="WP_073072971.1">
    <property type="nucleotide sequence ID" value="NZ_MPPI01000020.1"/>
</dbReference>
<keyword evidence="3" id="KW-0812">Transmembrane</keyword>
<reference evidence="4 5" key="2">
    <citation type="submission" date="2018-03" db="EMBL/GenBank/DDBJ databases">
        <title>The ancient ancestry and fast evolution of plastids.</title>
        <authorList>
            <person name="Moore K.R."/>
            <person name="Magnabosco C."/>
            <person name="Momper L."/>
            <person name="Gold D.A."/>
            <person name="Bosak T."/>
            <person name="Fournier G.P."/>
        </authorList>
    </citation>
    <scope>NUCLEOTIDE SEQUENCE [LARGE SCALE GENOMIC DNA]</scope>
    <source>
        <strain evidence="4 5">ULC007</strain>
    </source>
</reference>
<gene>
    <name evidence="4" type="ORF">C7B65_17645</name>
</gene>
<comment type="caution">
    <text evidence="4">The sequence shown here is derived from an EMBL/GenBank/DDBJ whole genome shotgun (WGS) entry which is preliminary data.</text>
</comment>
<feature type="compositionally biased region" description="Polar residues" evidence="2">
    <location>
        <begin position="73"/>
        <end position="86"/>
    </location>
</feature>
<dbReference type="STRING" id="1920490.GCA_001895925_00504"/>
<accession>A0A2T1DBA6</accession>
<evidence type="ECO:0000256" key="1">
    <source>
        <dbReference type="SAM" id="Coils"/>
    </source>
</evidence>